<dbReference type="Proteomes" id="UP000247980">
    <property type="component" value="Unassembled WGS sequence"/>
</dbReference>
<keyword evidence="2" id="KW-1185">Reference proteome</keyword>
<reference evidence="1 2" key="1">
    <citation type="submission" date="2018-05" db="EMBL/GenBank/DDBJ databases">
        <title>Genetic diversity of glacier-inhabiting Cryobacterium bacteria in China and description of Cryobacterium mengkeensis sp. nov. and Arthrobacter glacialis sp. nov.</title>
        <authorList>
            <person name="Liu Q."/>
            <person name="Xin Y.-H."/>
        </authorList>
    </citation>
    <scope>NUCLEOTIDE SEQUENCE [LARGE SCALE GENOMIC DNA]</scope>
    <source>
        <strain evidence="1 2">B7</strain>
    </source>
</reference>
<accession>A0A2V5JIU0</accession>
<name>A0A2V5JIU0_9MICC</name>
<dbReference type="AlphaFoldDB" id="A0A2V5JIU0"/>
<sequence length="215" mass="23972">MKPPRIGLLHCGTFPALRTLEDPALTPYRVEGIYLPDADPLELAGFDVVLVGDRLHPGQRARFEPALRAALADAGKTVIVLGENTVEQWLPNLAYTFRPTVYWAWRTGTDNGTRLRLPDDPLWDYFTQRATDWHHHGLLHPPEGARSLVTMEEDGAEIGTIMFIDEVNQAARLLVTTMDPVYHHGSGFMPGATQLLYSLLRWATVAHVADARVNA</sequence>
<organism evidence="1 2">
    <name type="scientific">Arthrobacter psychrolactophilus</name>
    <dbReference type="NCBI Taxonomy" id="92442"/>
    <lineage>
        <taxon>Bacteria</taxon>
        <taxon>Bacillati</taxon>
        <taxon>Actinomycetota</taxon>
        <taxon>Actinomycetes</taxon>
        <taxon>Micrococcales</taxon>
        <taxon>Micrococcaceae</taxon>
        <taxon>Arthrobacter</taxon>
    </lineage>
</organism>
<evidence type="ECO:0000313" key="1">
    <source>
        <dbReference type="EMBL" id="PYI40207.1"/>
    </source>
</evidence>
<dbReference type="OrthoDB" id="7343943at2"/>
<protein>
    <recommendedName>
        <fullName evidence="3">Glutamine amidotransferase domain-containing protein</fullName>
    </recommendedName>
</protein>
<proteinExistence type="predicted"/>
<evidence type="ECO:0008006" key="3">
    <source>
        <dbReference type="Google" id="ProtNLM"/>
    </source>
</evidence>
<comment type="caution">
    <text evidence="1">The sequence shown here is derived from an EMBL/GenBank/DDBJ whole genome shotgun (WGS) entry which is preliminary data.</text>
</comment>
<dbReference type="RefSeq" id="WP_110483532.1">
    <property type="nucleotide sequence ID" value="NZ_QJVC01000001.1"/>
</dbReference>
<dbReference type="EMBL" id="QJVC01000001">
    <property type="protein sequence ID" value="PYI40207.1"/>
    <property type="molecule type" value="Genomic_DNA"/>
</dbReference>
<gene>
    <name evidence="1" type="ORF">CVS30_01430</name>
</gene>
<evidence type="ECO:0000313" key="2">
    <source>
        <dbReference type="Proteomes" id="UP000247980"/>
    </source>
</evidence>